<evidence type="ECO:0000256" key="3">
    <source>
        <dbReference type="ARBA" id="ARBA00022670"/>
    </source>
</evidence>
<evidence type="ECO:0000256" key="15">
    <source>
        <dbReference type="ARBA" id="ARBA00023113"/>
    </source>
</evidence>
<dbReference type="Proteomes" id="UP001627154">
    <property type="component" value="Unassembled WGS sequence"/>
</dbReference>
<reference evidence="19 20" key="1">
    <citation type="journal article" date="2024" name="bioRxiv">
        <title>A reference genome for Trichogramma kaykai: A tiny desert-dwelling parasitoid wasp with competing sex-ratio distorters.</title>
        <authorList>
            <person name="Culotta J."/>
            <person name="Lindsey A.R."/>
        </authorList>
    </citation>
    <scope>NUCLEOTIDE SEQUENCE [LARGE SCALE GENOMIC DNA]</scope>
    <source>
        <strain evidence="19 20">KSX58</strain>
    </source>
</reference>
<feature type="domain" description="Integrase catalytic" evidence="18">
    <location>
        <begin position="494"/>
        <end position="660"/>
    </location>
</feature>
<comment type="caution">
    <text evidence="19">The sequence shown here is derived from an EMBL/GenBank/DDBJ whole genome shotgun (WGS) entry which is preliminary data.</text>
</comment>
<dbReference type="SUPFAM" id="SSF53098">
    <property type="entry name" value="Ribonuclease H-like"/>
    <property type="match status" value="1"/>
</dbReference>
<dbReference type="InterPro" id="IPR001584">
    <property type="entry name" value="Integrase_cat-core"/>
</dbReference>
<dbReference type="SUPFAM" id="SSF56672">
    <property type="entry name" value="DNA/RNA polymerases"/>
    <property type="match status" value="1"/>
</dbReference>
<gene>
    <name evidence="19" type="ORF">TKK_017551</name>
</gene>
<dbReference type="GO" id="GO:0006310">
    <property type="term" value="P:DNA recombination"/>
    <property type="evidence" value="ECO:0007669"/>
    <property type="project" value="UniProtKB-KW"/>
</dbReference>
<keyword evidence="8" id="KW-0255">Endonuclease</keyword>
<dbReference type="InterPro" id="IPR057670">
    <property type="entry name" value="SH3_retrovirus"/>
</dbReference>
<dbReference type="EMBL" id="JBJJXI010000141">
    <property type="protein sequence ID" value="KAL3386970.1"/>
    <property type="molecule type" value="Genomic_DNA"/>
</dbReference>
<keyword evidence="14" id="KW-0808">Transferase</keyword>
<sequence>MADSTSDLKNIPKFNGQNFQLWKFQIKTILVAHDLLDIVEGATVKPESTSTNANEAAIKAWVKSNAKAMFVISSSIEYSQLDYLINCTTASEMWTKLSNIHEQKSTSNKLALTTRFHEYKKAPGDTVSQHIAKIENLASQLKDIGQPVPEVMIMAKIISTLPSKYNAFISAWDSVPEADQSLDRLRERLLREETRMTSDDDVDRAFTATTSSARNIGHLHQSNNQEKRNRVCNHCKKPGHIAKYCFAKKSANKARKESASDGSQHTAAFIVAQRTGSSPKSKFEKFRERALRYDCDEKDVWFLDSGASRHICCRREWFSDFLPTRDDSVYLGDGSELKVKGQGNVAIKRCVNDVCMDGVIQDALYVPTMDKNLIDTGVLTSNGYSVVLKNDNASIYSRENVLQACGTKLSNNLIQMHLIPASRYNRHEVNYASSIPIALWHERFGHVHREKLIKMINTDAVSGLSVKDKKEFFCENCALGKQHRDPFVKNAKIVSKIPAETIHTDLCGPMQTPSVAGARFFLLLKDESTGYRTVYFLQHKSDTFEALQNYVEMLKNQFGSYIKVLRADNGTEYINRNVKTFLEKRGIKLLTSAPYTAEQNGRAEREMRTIVECARTMLVARNLPTRLWAEAVNTTVYILNRTLGAQSDTATPFELWFKKKPDVGHLRIFGCDAFAHIPDIFRKKWDKKSKKLIFVGYEKDSKNYRLFDPDTGRVTVSRNVKFHENSLDRTETETADFSIDANDTLNNDFQQVDNIEPREQSKHDSDVEDFVDAPDKVLVYDPLSLANRAQSSNVQNDVDSPARNLRPRDTVRAPERYQANVIIYHEPKNYREALACTDADLWKRAIDEEMNALEKNDTWDVVDTPNDRTLIGYKWVFKVKNQTGDKPPRYKARLCAQGFTQEAGIDYQETFSPVVRYESIRVLLAIAARDNLKCTQFDVSSAYLNSELEETIYMKIPDGFTKVKPNSALKLNKALYGLKQSGRCWNQKFNVFVTSLGFVRSNADKCVYIGTLDNNKIYLALYVDDGIVFCNSVDTLNKIVKKLENAFPIVSSNLNYYVGMEIIQYKGGTFIKQELYINKILQRFRMEDSNAVKTPADPSVKLIKSTGSANLQVPYREPVGSLLFLALVSSPDIAYAVGVVSRYLDCYSDMHWTAVKRIFRYLKGTRDYGILISQSAVSSALVAFSDADYAADIDTRRSTSGYVCMMNDGCVAWSSKRQSIVSLSTTEAEFIAAAEAAKEVIWLRKLLGDLEHGCAEPTVINIDNQSSIKLTKDREFHRRSKHIDVRYHFICESVQNKTLLTKYVNTRDQYADIFTKALPYEKFNTLRCKMNIVSYECIEKSQAVGVLKP</sequence>
<dbReference type="InterPro" id="IPR039537">
    <property type="entry name" value="Retrotran_Ty1/copia-like"/>
</dbReference>
<name>A0ABD2W381_9HYME</name>
<evidence type="ECO:0000256" key="10">
    <source>
        <dbReference type="ARBA" id="ARBA00022840"/>
    </source>
</evidence>
<dbReference type="GO" id="GO:0006508">
    <property type="term" value="P:proteolysis"/>
    <property type="evidence" value="ECO:0007669"/>
    <property type="project" value="UniProtKB-KW"/>
</dbReference>
<keyword evidence="14" id="KW-0239">DNA-directed DNA polymerase</keyword>
<dbReference type="Pfam" id="PF14223">
    <property type="entry name" value="Retrotran_gag_2"/>
    <property type="match status" value="1"/>
</dbReference>
<evidence type="ECO:0000313" key="19">
    <source>
        <dbReference type="EMBL" id="KAL3386970.1"/>
    </source>
</evidence>
<comment type="function">
    <text evidence="1">The aspartyl protease (PR) mediates the proteolytic cleavages of the Gag and Gag-Pol polyproteins after assembly of the VLP.</text>
</comment>
<keyword evidence="20" id="KW-1185">Reference proteome</keyword>
<keyword evidence="14" id="KW-0548">Nucleotidyltransferase</keyword>
<dbReference type="GO" id="GO:0046872">
    <property type="term" value="F:metal ion binding"/>
    <property type="evidence" value="ECO:0007669"/>
    <property type="project" value="UniProtKB-KW"/>
</dbReference>
<evidence type="ECO:0000256" key="5">
    <source>
        <dbReference type="ARBA" id="ARBA00022723"/>
    </source>
</evidence>
<evidence type="ECO:0000256" key="7">
    <source>
        <dbReference type="ARBA" id="ARBA00022750"/>
    </source>
</evidence>
<evidence type="ECO:0000256" key="4">
    <source>
        <dbReference type="ARBA" id="ARBA00022722"/>
    </source>
</evidence>
<evidence type="ECO:0000256" key="16">
    <source>
        <dbReference type="ARBA" id="ARBA00023172"/>
    </source>
</evidence>
<dbReference type="PANTHER" id="PTHR42648">
    <property type="entry name" value="TRANSPOSASE, PUTATIVE-RELATED"/>
    <property type="match status" value="1"/>
</dbReference>
<evidence type="ECO:0000256" key="14">
    <source>
        <dbReference type="ARBA" id="ARBA00022932"/>
    </source>
</evidence>
<evidence type="ECO:0000256" key="13">
    <source>
        <dbReference type="ARBA" id="ARBA00022918"/>
    </source>
</evidence>
<dbReference type="InterPro" id="IPR013103">
    <property type="entry name" value="RVT_2"/>
</dbReference>
<dbReference type="InterPro" id="IPR012337">
    <property type="entry name" value="RNaseH-like_sf"/>
</dbReference>
<dbReference type="Pfam" id="PF25597">
    <property type="entry name" value="SH3_retrovirus"/>
    <property type="match status" value="1"/>
</dbReference>
<evidence type="ECO:0000256" key="8">
    <source>
        <dbReference type="ARBA" id="ARBA00022759"/>
    </source>
</evidence>
<evidence type="ECO:0000259" key="18">
    <source>
        <dbReference type="PROSITE" id="PS50994"/>
    </source>
</evidence>
<keyword evidence="2" id="KW-1188">Viral release from host cell</keyword>
<evidence type="ECO:0000256" key="9">
    <source>
        <dbReference type="ARBA" id="ARBA00022801"/>
    </source>
</evidence>
<dbReference type="InterPro" id="IPR036397">
    <property type="entry name" value="RNaseH_sf"/>
</dbReference>
<keyword evidence="11" id="KW-0460">Magnesium</keyword>
<keyword evidence="17" id="KW-0511">Multifunctional enzyme</keyword>
<dbReference type="GO" id="GO:0004190">
    <property type="term" value="F:aspartic-type endopeptidase activity"/>
    <property type="evidence" value="ECO:0007669"/>
    <property type="project" value="UniProtKB-KW"/>
</dbReference>
<keyword evidence="4" id="KW-0540">Nuclease</keyword>
<dbReference type="Pfam" id="PF13976">
    <property type="entry name" value="gag_pre-integrs"/>
    <property type="match status" value="1"/>
</dbReference>
<dbReference type="GO" id="GO:0003964">
    <property type="term" value="F:RNA-directed DNA polymerase activity"/>
    <property type="evidence" value="ECO:0007669"/>
    <property type="project" value="UniProtKB-KW"/>
</dbReference>
<keyword evidence="12" id="KW-0229">DNA integration</keyword>
<keyword evidence="5" id="KW-0479">Metal-binding</keyword>
<evidence type="ECO:0000256" key="6">
    <source>
        <dbReference type="ARBA" id="ARBA00022741"/>
    </source>
</evidence>
<dbReference type="Gene3D" id="3.30.420.10">
    <property type="entry name" value="Ribonuclease H-like superfamily/Ribonuclease H"/>
    <property type="match status" value="1"/>
</dbReference>
<keyword evidence="10" id="KW-0067">ATP-binding</keyword>
<protein>
    <recommendedName>
        <fullName evidence="18">Integrase catalytic domain-containing protein</fullName>
    </recommendedName>
</protein>
<keyword evidence="16" id="KW-0233">DNA recombination</keyword>
<keyword evidence="13" id="KW-0695">RNA-directed DNA polymerase</keyword>
<dbReference type="GO" id="GO:0003887">
    <property type="term" value="F:DNA-directed DNA polymerase activity"/>
    <property type="evidence" value="ECO:0007669"/>
    <property type="project" value="UniProtKB-KW"/>
</dbReference>
<dbReference type="GO" id="GO:0005524">
    <property type="term" value="F:ATP binding"/>
    <property type="evidence" value="ECO:0007669"/>
    <property type="project" value="UniProtKB-KW"/>
</dbReference>
<evidence type="ECO:0000256" key="11">
    <source>
        <dbReference type="ARBA" id="ARBA00022842"/>
    </source>
</evidence>
<dbReference type="GO" id="GO:0004519">
    <property type="term" value="F:endonuclease activity"/>
    <property type="evidence" value="ECO:0007669"/>
    <property type="project" value="UniProtKB-KW"/>
</dbReference>
<dbReference type="InterPro" id="IPR054722">
    <property type="entry name" value="PolX-like_BBD"/>
</dbReference>
<dbReference type="PROSITE" id="PS50994">
    <property type="entry name" value="INTEGRASE"/>
    <property type="match status" value="1"/>
</dbReference>
<evidence type="ECO:0000256" key="17">
    <source>
        <dbReference type="ARBA" id="ARBA00023268"/>
    </source>
</evidence>
<evidence type="ECO:0000256" key="12">
    <source>
        <dbReference type="ARBA" id="ARBA00022908"/>
    </source>
</evidence>
<dbReference type="PANTHER" id="PTHR42648:SF11">
    <property type="entry name" value="TRANSPOSON TY4-P GAG-POL POLYPROTEIN"/>
    <property type="match status" value="1"/>
</dbReference>
<dbReference type="GO" id="GO:0042575">
    <property type="term" value="C:DNA polymerase complex"/>
    <property type="evidence" value="ECO:0007669"/>
    <property type="project" value="UniProtKB-ARBA"/>
</dbReference>
<dbReference type="Pfam" id="PF07727">
    <property type="entry name" value="RVT_2"/>
    <property type="match status" value="1"/>
</dbReference>
<keyword evidence="6" id="KW-0547">Nucleotide-binding</keyword>
<keyword evidence="15" id="KW-0917">Virion maturation</keyword>
<evidence type="ECO:0000256" key="1">
    <source>
        <dbReference type="ARBA" id="ARBA00002180"/>
    </source>
</evidence>
<organism evidence="19 20">
    <name type="scientific">Trichogramma kaykai</name>
    <dbReference type="NCBI Taxonomy" id="54128"/>
    <lineage>
        <taxon>Eukaryota</taxon>
        <taxon>Metazoa</taxon>
        <taxon>Ecdysozoa</taxon>
        <taxon>Arthropoda</taxon>
        <taxon>Hexapoda</taxon>
        <taxon>Insecta</taxon>
        <taxon>Pterygota</taxon>
        <taxon>Neoptera</taxon>
        <taxon>Endopterygota</taxon>
        <taxon>Hymenoptera</taxon>
        <taxon>Apocrita</taxon>
        <taxon>Proctotrupomorpha</taxon>
        <taxon>Chalcidoidea</taxon>
        <taxon>Trichogrammatidae</taxon>
        <taxon>Trichogramma</taxon>
    </lineage>
</organism>
<dbReference type="Pfam" id="PF22936">
    <property type="entry name" value="Pol_BBD"/>
    <property type="match status" value="1"/>
</dbReference>
<proteinExistence type="predicted"/>
<evidence type="ECO:0000256" key="2">
    <source>
        <dbReference type="ARBA" id="ARBA00022612"/>
    </source>
</evidence>
<dbReference type="GO" id="GO:0015074">
    <property type="term" value="P:DNA integration"/>
    <property type="evidence" value="ECO:0007669"/>
    <property type="project" value="UniProtKB-KW"/>
</dbReference>
<dbReference type="InterPro" id="IPR025724">
    <property type="entry name" value="GAG-pre-integrase_dom"/>
</dbReference>
<accession>A0ABD2W381</accession>
<dbReference type="CDD" id="cd09272">
    <property type="entry name" value="RNase_HI_RT_Ty1"/>
    <property type="match status" value="1"/>
</dbReference>
<keyword evidence="9" id="KW-0378">Hydrolase</keyword>
<evidence type="ECO:0000313" key="20">
    <source>
        <dbReference type="Proteomes" id="UP001627154"/>
    </source>
</evidence>
<keyword evidence="3" id="KW-0645">Protease</keyword>
<keyword evidence="7" id="KW-0064">Aspartyl protease</keyword>
<dbReference type="InterPro" id="IPR043502">
    <property type="entry name" value="DNA/RNA_pol_sf"/>
</dbReference>